<comment type="function">
    <text evidence="1">Part of the ABC transporter FtsEX involved in cellular division.</text>
</comment>
<evidence type="ECO:0000313" key="16">
    <source>
        <dbReference type="EMBL" id="CCI51736.1"/>
    </source>
</evidence>
<evidence type="ECO:0000256" key="13">
    <source>
        <dbReference type="SAM" id="Phobius"/>
    </source>
</evidence>
<dbReference type="PANTHER" id="PTHR47755:SF1">
    <property type="entry name" value="CELL DIVISION PROTEIN FTSX"/>
    <property type="match status" value="1"/>
</dbReference>
<gene>
    <name evidence="16" type="ORF">BN13_120023</name>
</gene>
<dbReference type="STRING" id="1193518.BN13_120023"/>
<feature type="transmembrane region" description="Helical" evidence="13">
    <location>
        <begin position="283"/>
        <end position="300"/>
    </location>
</feature>
<comment type="subunit">
    <text evidence="4">Forms a membrane-associated complex with FtsE.</text>
</comment>
<evidence type="ECO:0000256" key="12">
    <source>
        <dbReference type="PIRNR" id="PIRNR003097"/>
    </source>
</evidence>
<keyword evidence="10 12" id="KW-0472">Membrane</keyword>
<dbReference type="RefSeq" id="WP_157038406.1">
    <property type="nucleotide sequence ID" value="NZ_HF571038.1"/>
</dbReference>
<dbReference type="InterPro" id="IPR040690">
    <property type="entry name" value="FtsX_ECD"/>
</dbReference>
<evidence type="ECO:0000256" key="10">
    <source>
        <dbReference type="ARBA" id="ARBA00023136"/>
    </source>
</evidence>
<sequence length="302" mass="33187">MGVRFLLGDVWVGLRRNLSMAVSVVLVTMVSLYLLGLGLLAQRQADAMKGYWYDRVQVSIFLCSNGTRQANCGGMPVTEDQKATIKAQLEEMKPLVKQVFFESEQEAFDRFSEQFKNTPLVGNIKPGVIPSSYRVQLSDPTRYEVVASAFQNAPGVASVQDQEKVLKKFFTVINYVTLFAVIVAALMVLCATLLMATTIRQAAFTRRREIGIMRLVGASNFAIRTPFIVEVVVAALAGAALAVGMLWATVHFIYAKYLTTIVLNEALISATDVWAIAPYLAGGVVALAVVTSTVTLWRYLRV</sequence>
<dbReference type="GO" id="GO:0005886">
    <property type="term" value="C:plasma membrane"/>
    <property type="evidence" value="ECO:0007669"/>
    <property type="project" value="UniProtKB-SubCell"/>
</dbReference>
<dbReference type="InterPro" id="IPR047929">
    <property type="entry name" value="FtsX_actino"/>
</dbReference>
<dbReference type="EMBL" id="CAJC01000024">
    <property type="protein sequence ID" value="CCI51736.1"/>
    <property type="molecule type" value="Genomic_DNA"/>
</dbReference>
<keyword evidence="9 13" id="KW-1133">Transmembrane helix</keyword>
<feature type="transmembrane region" description="Helical" evidence="13">
    <location>
        <begin position="172"/>
        <end position="196"/>
    </location>
</feature>
<evidence type="ECO:0000256" key="3">
    <source>
        <dbReference type="ARBA" id="ARBA00007379"/>
    </source>
</evidence>
<evidence type="ECO:0000256" key="1">
    <source>
        <dbReference type="ARBA" id="ARBA00003552"/>
    </source>
</evidence>
<dbReference type="Pfam" id="PF18075">
    <property type="entry name" value="FtsX_ECD"/>
    <property type="match status" value="1"/>
</dbReference>
<organism evidence="16 17">
    <name type="scientific">Nostocoides jenkinsii Ben 74</name>
    <dbReference type="NCBI Taxonomy" id="1193518"/>
    <lineage>
        <taxon>Bacteria</taxon>
        <taxon>Bacillati</taxon>
        <taxon>Actinomycetota</taxon>
        <taxon>Actinomycetes</taxon>
        <taxon>Micrococcales</taxon>
        <taxon>Intrasporangiaceae</taxon>
        <taxon>Nostocoides</taxon>
    </lineage>
</organism>
<feature type="domain" description="ABC3 transporter permease C-terminal" evidence="14">
    <location>
        <begin position="182"/>
        <end position="301"/>
    </location>
</feature>
<name>A0A077M3E0_9MICO</name>
<dbReference type="OrthoDB" id="9812531at2"/>
<evidence type="ECO:0000313" key="17">
    <source>
        <dbReference type="Proteomes" id="UP000035720"/>
    </source>
</evidence>
<dbReference type="GO" id="GO:0051301">
    <property type="term" value="P:cell division"/>
    <property type="evidence" value="ECO:0007669"/>
    <property type="project" value="UniProtKB-KW"/>
</dbReference>
<protein>
    <recommendedName>
        <fullName evidence="5 12">Cell division protein FtsX</fullName>
    </recommendedName>
</protein>
<dbReference type="Proteomes" id="UP000035720">
    <property type="component" value="Unassembled WGS sequence"/>
</dbReference>
<keyword evidence="11 12" id="KW-0131">Cell cycle</keyword>
<dbReference type="PIRSF" id="PIRSF003097">
    <property type="entry name" value="FtsX"/>
    <property type="match status" value="1"/>
</dbReference>
<reference evidence="16 17" key="1">
    <citation type="journal article" date="2013" name="ISME J.">
        <title>A metabolic model for members of the genus Tetrasphaera involved in enhanced biological phosphorus removal.</title>
        <authorList>
            <person name="Kristiansen R."/>
            <person name="Nguyen H.T.T."/>
            <person name="Saunders A.M."/>
            <person name="Nielsen J.L."/>
            <person name="Wimmer R."/>
            <person name="Le V.Q."/>
            <person name="McIlroy S.J."/>
            <person name="Petrovski S."/>
            <person name="Seviour R.J."/>
            <person name="Calteau A."/>
            <person name="Nielsen K.L."/>
            <person name="Nielsen P.H."/>
        </authorList>
    </citation>
    <scope>NUCLEOTIDE SEQUENCE [LARGE SCALE GENOMIC DNA]</scope>
    <source>
        <strain evidence="16 17">Ben 74</strain>
    </source>
</reference>
<evidence type="ECO:0000256" key="4">
    <source>
        <dbReference type="ARBA" id="ARBA00011160"/>
    </source>
</evidence>
<evidence type="ECO:0000259" key="14">
    <source>
        <dbReference type="Pfam" id="PF02687"/>
    </source>
</evidence>
<keyword evidence="6 12" id="KW-1003">Cell membrane</keyword>
<comment type="subcellular location">
    <subcellularLocation>
        <location evidence="2">Cell membrane</location>
        <topology evidence="2">Multi-pass membrane protein</topology>
    </subcellularLocation>
</comment>
<dbReference type="Gene3D" id="3.30.70.3040">
    <property type="match status" value="1"/>
</dbReference>
<dbReference type="AlphaFoldDB" id="A0A077M3E0"/>
<keyword evidence="17" id="KW-1185">Reference proteome</keyword>
<evidence type="ECO:0000256" key="9">
    <source>
        <dbReference type="ARBA" id="ARBA00022989"/>
    </source>
</evidence>
<keyword evidence="7 12" id="KW-0132">Cell division</keyword>
<evidence type="ECO:0000256" key="6">
    <source>
        <dbReference type="ARBA" id="ARBA00022475"/>
    </source>
</evidence>
<feature type="transmembrane region" description="Helical" evidence="13">
    <location>
        <begin position="227"/>
        <end position="250"/>
    </location>
</feature>
<proteinExistence type="inferred from homology"/>
<comment type="similarity">
    <text evidence="3 12">Belongs to the ABC-4 integral membrane protein family. FtsX subfamily.</text>
</comment>
<evidence type="ECO:0000256" key="7">
    <source>
        <dbReference type="ARBA" id="ARBA00022618"/>
    </source>
</evidence>
<evidence type="ECO:0000256" key="5">
    <source>
        <dbReference type="ARBA" id="ARBA00021907"/>
    </source>
</evidence>
<dbReference type="PANTHER" id="PTHR47755">
    <property type="entry name" value="CELL DIVISION PROTEIN FTSX"/>
    <property type="match status" value="1"/>
</dbReference>
<evidence type="ECO:0000256" key="11">
    <source>
        <dbReference type="ARBA" id="ARBA00023306"/>
    </source>
</evidence>
<evidence type="ECO:0000256" key="2">
    <source>
        <dbReference type="ARBA" id="ARBA00004651"/>
    </source>
</evidence>
<comment type="caution">
    <text evidence="16">The sequence shown here is derived from an EMBL/GenBank/DDBJ whole genome shotgun (WGS) entry which is preliminary data.</text>
</comment>
<dbReference type="InterPro" id="IPR004513">
    <property type="entry name" value="FtsX"/>
</dbReference>
<evidence type="ECO:0000256" key="8">
    <source>
        <dbReference type="ARBA" id="ARBA00022692"/>
    </source>
</evidence>
<dbReference type="NCBIfam" id="NF038346">
    <property type="entry name" value="FtsX_actino"/>
    <property type="match status" value="1"/>
</dbReference>
<feature type="domain" description="FtsX extracellular" evidence="15">
    <location>
        <begin position="56"/>
        <end position="159"/>
    </location>
</feature>
<feature type="transmembrane region" description="Helical" evidence="13">
    <location>
        <begin position="20"/>
        <end position="41"/>
    </location>
</feature>
<evidence type="ECO:0000259" key="15">
    <source>
        <dbReference type="Pfam" id="PF18075"/>
    </source>
</evidence>
<keyword evidence="8 13" id="KW-0812">Transmembrane</keyword>
<dbReference type="InterPro" id="IPR003838">
    <property type="entry name" value="ABC3_permease_C"/>
</dbReference>
<dbReference type="Pfam" id="PF02687">
    <property type="entry name" value="FtsX"/>
    <property type="match status" value="1"/>
</dbReference>
<accession>A0A077M3E0</accession>